<dbReference type="OrthoDB" id="10250730at2759"/>
<evidence type="ECO:0000256" key="5">
    <source>
        <dbReference type="SAM" id="SignalP"/>
    </source>
</evidence>
<name>A0A8H6YDG3_9AGAR</name>
<feature type="chain" id="PRO_5034638301" evidence="5">
    <location>
        <begin position="26"/>
        <end position="373"/>
    </location>
</feature>
<dbReference type="CDD" id="cd07730">
    <property type="entry name" value="metallo-hydrolase-like_MBL-fold"/>
    <property type="match status" value="1"/>
</dbReference>
<evidence type="ECO:0000313" key="7">
    <source>
        <dbReference type="EMBL" id="KAF7356299.1"/>
    </source>
</evidence>
<dbReference type="AlphaFoldDB" id="A0A8H6YDG3"/>
<keyword evidence="8" id="KW-1185">Reference proteome</keyword>
<feature type="domain" description="Metallo-beta-lactamase" evidence="6">
    <location>
        <begin position="72"/>
        <end position="287"/>
    </location>
</feature>
<dbReference type="GO" id="GO:0016787">
    <property type="term" value="F:hydrolase activity"/>
    <property type="evidence" value="ECO:0007669"/>
    <property type="project" value="UniProtKB-KW"/>
</dbReference>
<evidence type="ECO:0000256" key="2">
    <source>
        <dbReference type="ARBA" id="ARBA00022723"/>
    </source>
</evidence>
<dbReference type="GO" id="GO:0046872">
    <property type="term" value="F:metal ion binding"/>
    <property type="evidence" value="ECO:0007669"/>
    <property type="project" value="UniProtKB-KW"/>
</dbReference>
<reference evidence="7" key="1">
    <citation type="submission" date="2020-05" db="EMBL/GenBank/DDBJ databases">
        <title>Mycena genomes resolve the evolution of fungal bioluminescence.</title>
        <authorList>
            <person name="Tsai I.J."/>
        </authorList>
    </citation>
    <scope>NUCLEOTIDE SEQUENCE</scope>
    <source>
        <strain evidence="7">CCC161011</strain>
    </source>
</reference>
<accession>A0A8H6YDG3</accession>
<dbReference type="Pfam" id="PF00753">
    <property type="entry name" value="Lactamase_B"/>
    <property type="match status" value="1"/>
</dbReference>
<protein>
    <submittedName>
        <fullName evidence="7">Metallo-beta-lactamase superfamily protein</fullName>
    </submittedName>
</protein>
<comment type="similarity">
    <text evidence="1">Belongs to the metallo-beta-lactamase superfamily.</text>
</comment>
<evidence type="ECO:0000256" key="1">
    <source>
        <dbReference type="ARBA" id="ARBA00007749"/>
    </source>
</evidence>
<organism evidence="7 8">
    <name type="scientific">Mycena venus</name>
    <dbReference type="NCBI Taxonomy" id="2733690"/>
    <lineage>
        <taxon>Eukaryota</taxon>
        <taxon>Fungi</taxon>
        <taxon>Dikarya</taxon>
        <taxon>Basidiomycota</taxon>
        <taxon>Agaricomycotina</taxon>
        <taxon>Agaricomycetes</taxon>
        <taxon>Agaricomycetidae</taxon>
        <taxon>Agaricales</taxon>
        <taxon>Marasmiineae</taxon>
        <taxon>Mycenaceae</taxon>
        <taxon>Mycena</taxon>
    </lineage>
</organism>
<comment type="caution">
    <text evidence="7">The sequence shown here is derived from an EMBL/GenBank/DDBJ whole genome shotgun (WGS) entry which is preliminary data.</text>
</comment>
<dbReference type="InterPro" id="IPR036866">
    <property type="entry name" value="RibonucZ/Hydroxyglut_hydro"/>
</dbReference>
<gene>
    <name evidence="7" type="ORF">MVEN_00961800</name>
</gene>
<keyword evidence="4" id="KW-0862">Zinc</keyword>
<keyword evidence="5" id="KW-0732">Signal</keyword>
<keyword evidence="3" id="KW-0378">Hydrolase</keyword>
<dbReference type="Gene3D" id="3.60.15.10">
    <property type="entry name" value="Ribonuclease Z/Hydroxyacylglutathione hydrolase-like"/>
    <property type="match status" value="1"/>
</dbReference>
<dbReference type="PANTHER" id="PTHR42978">
    <property type="entry name" value="QUORUM-QUENCHING LACTONASE YTNP-RELATED-RELATED"/>
    <property type="match status" value="1"/>
</dbReference>
<dbReference type="PANTHER" id="PTHR42978:SF5">
    <property type="entry name" value="METALLO-BETA-LACTAMASE DOMAIN-CONTAINING PROTEIN"/>
    <property type="match status" value="1"/>
</dbReference>
<dbReference type="SMART" id="SM00849">
    <property type="entry name" value="Lactamase_B"/>
    <property type="match status" value="1"/>
</dbReference>
<dbReference type="SUPFAM" id="SSF56281">
    <property type="entry name" value="Metallo-hydrolase/oxidoreductase"/>
    <property type="match status" value="1"/>
</dbReference>
<dbReference type="InterPro" id="IPR051013">
    <property type="entry name" value="MBL_superfamily_lactonases"/>
</dbReference>
<keyword evidence="2" id="KW-0479">Metal-binding</keyword>
<dbReference type="Proteomes" id="UP000620124">
    <property type="component" value="Unassembled WGS sequence"/>
</dbReference>
<evidence type="ECO:0000256" key="3">
    <source>
        <dbReference type="ARBA" id="ARBA00022801"/>
    </source>
</evidence>
<evidence type="ECO:0000313" key="8">
    <source>
        <dbReference type="Proteomes" id="UP000620124"/>
    </source>
</evidence>
<dbReference type="EMBL" id="JACAZI010000007">
    <property type="protein sequence ID" value="KAF7356299.1"/>
    <property type="molecule type" value="Genomic_DNA"/>
</dbReference>
<evidence type="ECO:0000259" key="6">
    <source>
        <dbReference type="SMART" id="SM00849"/>
    </source>
</evidence>
<dbReference type="InterPro" id="IPR001279">
    <property type="entry name" value="Metallo-B-lactamas"/>
</dbReference>
<sequence>MAKTNCIMRLVFGILPIFLAHGVYASFRDFGLPASTSTVDVRVFNVANATVVNASQAFLLPVLPGHESTTFTAHSFLVEHTKSHKRLIVAGLITSGLFHFELDKDIPELLQDGGITLSSIDAVIWSHSHFDHIGDMSKFPNTTGLVIGSATDTSTYPEFANASLQASDFADHKITKLDFANASLTFSGLKAVDYFGDGSFYLLDTPGHMSGHLTALARVTPSSFIVLGGDSFHHAGEVRPRPQFQKNFPCPAHLLEEATTSISTDYFWSPRSRDRKFDVISRAQPLLRLSDLPDSFYADPVKAEVSLDKLASFDADPDFFVVAAHDLSLRSSLPYFPASLSGWKASRLKEKAVWNFIDKANPSFALSPTNGTQ</sequence>
<feature type="signal peptide" evidence="5">
    <location>
        <begin position="1"/>
        <end position="25"/>
    </location>
</feature>
<proteinExistence type="inferred from homology"/>
<evidence type="ECO:0000256" key="4">
    <source>
        <dbReference type="ARBA" id="ARBA00022833"/>
    </source>
</evidence>